<dbReference type="Proteomes" id="UP000268033">
    <property type="component" value="Unassembled WGS sequence"/>
</dbReference>
<dbReference type="RefSeq" id="WP_123420727.1">
    <property type="nucleotide sequence ID" value="NZ_RJUL01000002.1"/>
</dbReference>
<evidence type="ECO:0000256" key="2">
    <source>
        <dbReference type="ARBA" id="ARBA00023125"/>
    </source>
</evidence>
<dbReference type="PRINTS" id="PR00455">
    <property type="entry name" value="HTHTETR"/>
</dbReference>
<feature type="domain" description="HTH tetR-type" evidence="5">
    <location>
        <begin position="7"/>
        <end position="67"/>
    </location>
</feature>
<keyword evidence="3" id="KW-0804">Transcription</keyword>
<feature type="DNA-binding region" description="H-T-H motif" evidence="4">
    <location>
        <begin position="30"/>
        <end position="49"/>
    </location>
</feature>
<accession>A0A3N1PD04</accession>
<keyword evidence="7" id="KW-1185">Reference proteome</keyword>
<keyword evidence="2 4" id="KW-0238">DNA-binding</keyword>
<keyword evidence="1" id="KW-0805">Transcription regulation</keyword>
<evidence type="ECO:0000256" key="1">
    <source>
        <dbReference type="ARBA" id="ARBA00023015"/>
    </source>
</evidence>
<comment type="caution">
    <text evidence="6">The sequence shown here is derived from an EMBL/GenBank/DDBJ whole genome shotgun (WGS) entry which is preliminary data.</text>
</comment>
<dbReference type="PANTHER" id="PTHR47506:SF1">
    <property type="entry name" value="HTH-TYPE TRANSCRIPTIONAL REGULATOR YJDC"/>
    <property type="match status" value="1"/>
</dbReference>
<dbReference type="InterPro" id="IPR036271">
    <property type="entry name" value="Tet_transcr_reg_TetR-rel_C_sf"/>
</dbReference>
<organism evidence="6 7">
    <name type="scientific">Gallaecimonas pentaromativorans</name>
    <dbReference type="NCBI Taxonomy" id="584787"/>
    <lineage>
        <taxon>Bacteria</taxon>
        <taxon>Pseudomonadati</taxon>
        <taxon>Pseudomonadota</taxon>
        <taxon>Gammaproteobacteria</taxon>
        <taxon>Enterobacterales</taxon>
        <taxon>Gallaecimonadaceae</taxon>
        <taxon>Gallaecimonas</taxon>
    </lineage>
</organism>
<dbReference type="PROSITE" id="PS50977">
    <property type="entry name" value="HTH_TETR_2"/>
    <property type="match status" value="1"/>
</dbReference>
<dbReference type="Gene3D" id="1.10.357.10">
    <property type="entry name" value="Tetracycline Repressor, domain 2"/>
    <property type="match status" value="1"/>
</dbReference>
<protein>
    <submittedName>
        <fullName evidence="6">TetR family transcriptional regulator</fullName>
    </submittedName>
</protein>
<dbReference type="PANTHER" id="PTHR47506">
    <property type="entry name" value="TRANSCRIPTIONAL REGULATORY PROTEIN"/>
    <property type="match status" value="1"/>
</dbReference>
<sequence>MKSIDTPDSISRLLDATETLIYRGGICATGMDAIVKASGVSRKTIYKHFGTKDALVAAALRRRDDKWMAWFEAGLAAYDGPRAQLLGAFEVLADWFASEDFCGCAFINGAGEVADHDDPVRQEARFHKGRLHQSLMQRCEALGAKEPAVMADQLLLLIDGAITQALIFSRPASAGAAAQLAELLLMRHGL</sequence>
<dbReference type="GO" id="GO:0003677">
    <property type="term" value="F:DNA binding"/>
    <property type="evidence" value="ECO:0007669"/>
    <property type="project" value="UniProtKB-UniRule"/>
</dbReference>
<dbReference type="AlphaFoldDB" id="A0A3N1PD04"/>
<dbReference type="SUPFAM" id="SSF46689">
    <property type="entry name" value="Homeodomain-like"/>
    <property type="match status" value="1"/>
</dbReference>
<dbReference type="Pfam" id="PF00440">
    <property type="entry name" value="TetR_N"/>
    <property type="match status" value="1"/>
</dbReference>
<evidence type="ECO:0000313" key="6">
    <source>
        <dbReference type="EMBL" id="ROQ29834.1"/>
    </source>
</evidence>
<name>A0A3N1PD04_9GAMM</name>
<dbReference type="SUPFAM" id="SSF48498">
    <property type="entry name" value="Tetracyclin repressor-like, C-terminal domain"/>
    <property type="match status" value="1"/>
</dbReference>
<gene>
    <name evidence="6" type="ORF">EDC28_102206</name>
</gene>
<dbReference type="InterPro" id="IPR009057">
    <property type="entry name" value="Homeodomain-like_sf"/>
</dbReference>
<dbReference type="InterPro" id="IPR001647">
    <property type="entry name" value="HTH_TetR"/>
</dbReference>
<evidence type="ECO:0000256" key="3">
    <source>
        <dbReference type="ARBA" id="ARBA00023163"/>
    </source>
</evidence>
<dbReference type="EMBL" id="RJUL01000002">
    <property type="protein sequence ID" value="ROQ29834.1"/>
    <property type="molecule type" value="Genomic_DNA"/>
</dbReference>
<dbReference type="STRING" id="584787.GCA_001247655_03136"/>
<evidence type="ECO:0000259" key="5">
    <source>
        <dbReference type="PROSITE" id="PS50977"/>
    </source>
</evidence>
<evidence type="ECO:0000256" key="4">
    <source>
        <dbReference type="PROSITE-ProRule" id="PRU00335"/>
    </source>
</evidence>
<proteinExistence type="predicted"/>
<reference evidence="6 7" key="1">
    <citation type="submission" date="2018-11" db="EMBL/GenBank/DDBJ databases">
        <title>Genomic Encyclopedia of Type Strains, Phase IV (KMG-IV): sequencing the most valuable type-strain genomes for metagenomic binning, comparative biology and taxonomic classification.</title>
        <authorList>
            <person name="Goeker M."/>
        </authorList>
    </citation>
    <scope>NUCLEOTIDE SEQUENCE [LARGE SCALE GENOMIC DNA]</scope>
    <source>
        <strain evidence="6 7">DSM 21945</strain>
    </source>
</reference>
<evidence type="ECO:0000313" key="7">
    <source>
        <dbReference type="Proteomes" id="UP000268033"/>
    </source>
</evidence>